<dbReference type="GeneID" id="34600908"/>
<keyword evidence="3" id="KW-1185">Reference proteome</keyword>
<gene>
    <name evidence="2" type="ORF">AYO21_05744</name>
</gene>
<feature type="compositionally biased region" description="Low complexity" evidence="1">
    <location>
        <begin position="69"/>
        <end position="81"/>
    </location>
</feature>
<dbReference type="Proteomes" id="UP000077002">
    <property type="component" value="Unassembled WGS sequence"/>
</dbReference>
<feature type="compositionally biased region" description="Basic and acidic residues" evidence="1">
    <location>
        <begin position="314"/>
        <end position="326"/>
    </location>
</feature>
<dbReference type="RefSeq" id="XP_022512015.1">
    <property type="nucleotide sequence ID" value="XM_022655711.1"/>
</dbReference>
<comment type="caution">
    <text evidence="2">The sequence shown here is derived from an EMBL/GenBank/DDBJ whole genome shotgun (WGS) entry which is preliminary data.</text>
</comment>
<name>A0A177F789_9EURO</name>
<feature type="compositionally biased region" description="Basic and acidic residues" evidence="1">
    <location>
        <begin position="360"/>
        <end position="369"/>
    </location>
</feature>
<organism evidence="2 3">
    <name type="scientific">Fonsecaea monophora</name>
    <dbReference type="NCBI Taxonomy" id="254056"/>
    <lineage>
        <taxon>Eukaryota</taxon>
        <taxon>Fungi</taxon>
        <taxon>Dikarya</taxon>
        <taxon>Ascomycota</taxon>
        <taxon>Pezizomycotina</taxon>
        <taxon>Eurotiomycetes</taxon>
        <taxon>Chaetothyriomycetidae</taxon>
        <taxon>Chaetothyriales</taxon>
        <taxon>Herpotrichiellaceae</taxon>
        <taxon>Fonsecaea</taxon>
    </lineage>
</organism>
<proteinExistence type="predicted"/>
<feature type="compositionally biased region" description="Basic and acidic residues" evidence="1">
    <location>
        <begin position="344"/>
        <end position="353"/>
    </location>
</feature>
<reference evidence="2 3" key="1">
    <citation type="submission" date="2016-03" db="EMBL/GenBank/DDBJ databases">
        <title>Draft genome sequence of the Fonsecaea monophora CBS 269.37.</title>
        <authorList>
            <person name="Bombassaro A."/>
            <person name="Vinicius W.A."/>
            <person name="De Hoog S."/>
            <person name="Sun J."/>
            <person name="Souza E.M."/>
            <person name="Raittz R.T."/>
            <person name="Costa F."/>
            <person name="Leao A.C."/>
            <person name="Tadra-Sfeir M.Z."/>
            <person name="Baura V."/>
            <person name="Balsanelli E."/>
            <person name="Pedrosa F.O."/>
            <person name="Moreno L.F."/>
            <person name="Steffens M.B."/>
            <person name="Xi L."/>
            <person name="Bocca A.L."/>
            <person name="Felipe M.S."/>
            <person name="Teixeira M."/>
            <person name="Telles Filho F.Q."/>
            <person name="Azevedo C.M."/>
            <person name="Gomes R."/>
            <person name="Vicente V.A."/>
        </authorList>
    </citation>
    <scope>NUCLEOTIDE SEQUENCE [LARGE SCALE GENOMIC DNA]</scope>
    <source>
        <strain evidence="2 3">CBS 269.37</strain>
    </source>
</reference>
<dbReference type="EMBL" id="LVKK01000037">
    <property type="protein sequence ID" value="OAG40063.1"/>
    <property type="molecule type" value="Genomic_DNA"/>
</dbReference>
<evidence type="ECO:0000313" key="3">
    <source>
        <dbReference type="Proteomes" id="UP000077002"/>
    </source>
</evidence>
<protein>
    <submittedName>
        <fullName evidence="2">Uncharacterized protein</fullName>
    </submittedName>
</protein>
<dbReference type="AlphaFoldDB" id="A0A177F789"/>
<dbReference type="OrthoDB" id="5366332at2759"/>
<feature type="compositionally biased region" description="Polar residues" evidence="1">
    <location>
        <begin position="92"/>
        <end position="101"/>
    </location>
</feature>
<evidence type="ECO:0000256" key="1">
    <source>
        <dbReference type="SAM" id="MobiDB-lite"/>
    </source>
</evidence>
<sequence>MSIRYDMTATCDDTAEVSDTESFHSAISNVTKKSSKRWSSPAQKAAITADCLIHHQTVLKRPRSRTVCSQSSASSKASHPQHSPRHSRHNSVSIPSRQSSLARKRRRSRQDSIALHRQSCQIFSSLDGVLALSRDITPLPSASTSRTTTRHASIIPENTLDQESIRRMCEKINTRLTAVEHQQHVQSDQYPDTYGFSYALPASVNDRSPTLHSDVMPRLSKINTRYAESATVSPVASPGRPTLNTVISWTSNATRRVEYEKIDRAHSGVRGFLRRVIPRCFRPKHGRRAFFTGECDGDSVRRFRLDVSDDESDAEHHEGDDIRKVSESTTFEVEKGSPSVKVEVGAEKEDTHSHKTVARGAKDGGEHKDKARKWSCFDL</sequence>
<accession>A0A177F789</accession>
<feature type="region of interest" description="Disordered" evidence="1">
    <location>
        <begin position="62"/>
        <end position="113"/>
    </location>
</feature>
<feature type="region of interest" description="Disordered" evidence="1">
    <location>
        <begin position="308"/>
        <end position="379"/>
    </location>
</feature>
<evidence type="ECO:0000313" key="2">
    <source>
        <dbReference type="EMBL" id="OAG40063.1"/>
    </source>
</evidence>